<proteinExistence type="predicted"/>
<accession>A0AAN8F514</accession>
<evidence type="ECO:0000313" key="3">
    <source>
        <dbReference type="Proteomes" id="UP001331761"/>
    </source>
</evidence>
<dbReference type="EMBL" id="WIXE01018936">
    <property type="protein sequence ID" value="KAK5970475.1"/>
    <property type="molecule type" value="Genomic_DNA"/>
</dbReference>
<dbReference type="Proteomes" id="UP001331761">
    <property type="component" value="Unassembled WGS sequence"/>
</dbReference>
<name>A0AAN8F514_TRICO</name>
<evidence type="ECO:0000256" key="1">
    <source>
        <dbReference type="SAM" id="SignalP"/>
    </source>
</evidence>
<evidence type="ECO:0000313" key="2">
    <source>
        <dbReference type="EMBL" id="KAK5970475.1"/>
    </source>
</evidence>
<protein>
    <submittedName>
        <fullName evidence="2">Uncharacterized protein</fullName>
    </submittedName>
</protein>
<feature type="chain" id="PRO_5042942596" evidence="1">
    <location>
        <begin position="16"/>
        <end position="238"/>
    </location>
</feature>
<feature type="signal peptide" evidence="1">
    <location>
        <begin position="1"/>
        <end position="15"/>
    </location>
</feature>
<dbReference type="AlphaFoldDB" id="A0AAN8F514"/>
<keyword evidence="1" id="KW-0732">Signal</keyword>
<keyword evidence="3" id="KW-1185">Reference proteome</keyword>
<sequence>MFVFVLLFATATCTALPKNRERLEAASATEIKPIGVIPVDPFTIFDDKTATVTHIELVTAVASATKKTEKLPLQKTDQLLEDYRPIPDVLSKSQQFENLDVQSGITPKLSASAASQPPIGFEFFDFGENSGGPIASVNPAATYLEGGAFDQIATPNCRMTTCRGPVPNDGSFMVTASVEKGKACHQTFVPMNSCTDNKGYDMGMLCSICCDCTASFVREMRRTHGFKIGFQSQLSPGL</sequence>
<comment type="caution">
    <text evidence="2">The sequence shown here is derived from an EMBL/GenBank/DDBJ whole genome shotgun (WGS) entry which is preliminary data.</text>
</comment>
<reference evidence="2 3" key="1">
    <citation type="submission" date="2019-10" db="EMBL/GenBank/DDBJ databases">
        <title>Assembly and Annotation for the nematode Trichostrongylus colubriformis.</title>
        <authorList>
            <person name="Martin J."/>
        </authorList>
    </citation>
    <scope>NUCLEOTIDE SEQUENCE [LARGE SCALE GENOMIC DNA]</scope>
    <source>
        <strain evidence="2">G859</strain>
        <tissue evidence="2">Whole worm</tissue>
    </source>
</reference>
<organism evidence="2 3">
    <name type="scientific">Trichostrongylus colubriformis</name>
    <name type="common">Black scour worm</name>
    <dbReference type="NCBI Taxonomy" id="6319"/>
    <lineage>
        <taxon>Eukaryota</taxon>
        <taxon>Metazoa</taxon>
        <taxon>Ecdysozoa</taxon>
        <taxon>Nematoda</taxon>
        <taxon>Chromadorea</taxon>
        <taxon>Rhabditida</taxon>
        <taxon>Rhabditina</taxon>
        <taxon>Rhabditomorpha</taxon>
        <taxon>Strongyloidea</taxon>
        <taxon>Trichostrongylidae</taxon>
        <taxon>Trichostrongylus</taxon>
    </lineage>
</organism>
<gene>
    <name evidence="2" type="ORF">GCK32_003536</name>
</gene>